<gene>
    <name evidence="1" type="ORF">GCM10023346_47380</name>
</gene>
<name>A0ABP9SUS4_9MICC</name>
<proteinExistence type="predicted"/>
<dbReference type="EMBL" id="BAABKK010000038">
    <property type="protein sequence ID" value="GAA5201898.1"/>
    <property type="molecule type" value="Genomic_DNA"/>
</dbReference>
<keyword evidence="2" id="KW-1185">Reference proteome</keyword>
<accession>A0ABP9SUS4</accession>
<evidence type="ECO:0000313" key="1">
    <source>
        <dbReference type="EMBL" id="GAA5201898.1"/>
    </source>
</evidence>
<comment type="caution">
    <text evidence="1">The sequence shown here is derived from an EMBL/GenBank/DDBJ whole genome shotgun (WGS) entry which is preliminary data.</text>
</comment>
<sequence length="70" mass="7830">MKTTELTIAVIAADRAGMQRELDEAVNVAVAKAMQDQRCGILVTRHGFKRFTVTLTDAVPFGLTREHQDW</sequence>
<evidence type="ECO:0000313" key="2">
    <source>
        <dbReference type="Proteomes" id="UP001500200"/>
    </source>
</evidence>
<organism evidence="1 2">
    <name type="scientific">Arthrobacter gyeryongensis</name>
    <dbReference type="NCBI Taxonomy" id="1650592"/>
    <lineage>
        <taxon>Bacteria</taxon>
        <taxon>Bacillati</taxon>
        <taxon>Actinomycetota</taxon>
        <taxon>Actinomycetes</taxon>
        <taxon>Micrococcales</taxon>
        <taxon>Micrococcaceae</taxon>
        <taxon>Arthrobacter</taxon>
    </lineage>
</organism>
<dbReference type="Proteomes" id="UP001500200">
    <property type="component" value="Unassembled WGS sequence"/>
</dbReference>
<dbReference type="RefSeq" id="WP_345453477.1">
    <property type="nucleotide sequence ID" value="NZ_BAABKK010000038.1"/>
</dbReference>
<protein>
    <submittedName>
        <fullName evidence="1">Uncharacterized protein</fullName>
    </submittedName>
</protein>
<reference evidence="2" key="1">
    <citation type="journal article" date="2019" name="Int. J. Syst. Evol. Microbiol.">
        <title>The Global Catalogue of Microorganisms (GCM) 10K type strain sequencing project: providing services to taxonomists for standard genome sequencing and annotation.</title>
        <authorList>
            <consortium name="The Broad Institute Genomics Platform"/>
            <consortium name="The Broad Institute Genome Sequencing Center for Infectious Disease"/>
            <person name="Wu L."/>
            <person name="Ma J."/>
        </authorList>
    </citation>
    <scope>NUCLEOTIDE SEQUENCE [LARGE SCALE GENOMIC DNA]</scope>
    <source>
        <strain evidence="2">JCM 18514</strain>
    </source>
</reference>